<dbReference type="Pfam" id="PF03140">
    <property type="entry name" value="DUF247"/>
    <property type="match status" value="1"/>
</dbReference>
<sequence length="430" mass="49182">MDTIGDHESINDINNISISLREKFKALYPISGECCIYRVPPGIRMGNEKLYTPKLVSIGPLHHGSNELQAMEEHKIRYLQHFLQRTLVSMEDCLIFIKNNEGKLRNCYSETIKLSSNDFVEMILLDAVFLLEVLSRRSKHQFRTTDDRIFSKPNILLDVEIDIWSIENQLPLFILEHFFELAKTSMAGKHYEGLSLSQLTSRFFMPVCELLLVDSNLFEIHFSEAKHFIDLLRLCLQPSNNLDSKTKVIYSPTAPSITQLHQAGVNFKLGSTEHLLDIRFSKGTLKIPMLKIGSVSGYLLFGNLLVFERLHCNTNYINDYIKIISCLVNTPKDARLLIQNGVIQNRTWEGEGMSTLLNNLCKNARVQFFNSNYSGLVEELDTYCKSPWNKWKANLKQNYFNTPWASISVIAAAILLMLTFVQAVCSIIAL</sequence>
<dbReference type="AlphaFoldDB" id="A0A5C7IWJ8"/>
<accession>A0A5C7IWJ8</accession>
<keyword evidence="3" id="KW-1185">Reference proteome</keyword>
<dbReference type="EMBL" id="VAHF01000001">
    <property type="protein sequence ID" value="TXG73687.1"/>
    <property type="molecule type" value="Genomic_DNA"/>
</dbReference>
<proteinExistence type="predicted"/>
<evidence type="ECO:0000313" key="3">
    <source>
        <dbReference type="Proteomes" id="UP000323000"/>
    </source>
</evidence>
<reference evidence="3" key="1">
    <citation type="journal article" date="2019" name="Gigascience">
        <title>De novo genome assembly of the endangered Acer yangbiense, a plant species with extremely small populations endemic to Yunnan Province, China.</title>
        <authorList>
            <person name="Yang J."/>
            <person name="Wariss H.M."/>
            <person name="Tao L."/>
            <person name="Zhang R."/>
            <person name="Yun Q."/>
            <person name="Hollingsworth P."/>
            <person name="Dao Z."/>
            <person name="Luo G."/>
            <person name="Guo H."/>
            <person name="Ma Y."/>
            <person name="Sun W."/>
        </authorList>
    </citation>
    <scope>NUCLEOTIDE SEQUENCE [LARGE SCALE GENOMIC DNA]</scope>
    <source>
        <strain evidence="3">cv. Malutang</strain>
    </source>
</reference>
<feature type="transmembrane region" description="Helical" evidence="1">
    <location>
        <begin position="404"/>
        <end position="429"/>
    </location>
</feature>
<dbReference type="PANTHER" id="PTHR31170:SF25">
    <property type="entry name" value="BNAA09G04570D PROTEIN"/>
    <property type="match status" value="1"/>
</dbReference>
<evidence type="ECO:0000313" key="2">
    <source>
        <dbReference type="EMBL" id="TXG73687.1"/>
    </source>
</evidence>
<comment type="caution">
    <text evidence="2">The sequence shown here is derived from an EMBL/GenBank/DDBJ whole genome shotgun (WGS) entry which is preliminary data.</text>
</comment>
<dbReference type="PANTHER" id="PTHR31170">
    <property type="entry name" value="BNAC04G53230D PROTEIN"/>
    <property type="match status" value="1"/>
</dbReference>
<dbReference type="Proteomes" id="UP000323000">
    <property type="component" value="Chromosome 1"/>
</dbReference>
<evidence type="ECO:0000256" key="1">
    <source>
        <dbReference type="SAM" id="Phobius"/>
    </source>
</evidence>
<protein>
    <submittedName>
        <fullName evidence="2">Uncharacterized protein</fullName>
    </submittedName>
</protein>
<dbReference type="InterPro" id="IPR004158">
    <property type="entry name" value="DUF247_pln"/>
</dbReference>
<keyword evidence="1" id="KW-0812">Transmembrane</keyword>
<organism evidence="2 3">
    <name type="scientific">Acer yangbiense</name>
    <dbReference type="NCBI Taxonomy" id="1000413"/>
    <lineage>
        <taxon>Eukaryota</taxon>
        <taxon>Viridiplantae</taxon>
        <taxon>Streptophyta</taxon>
        <taxon>Embryophyta</taxon>
        <taxon>Tracheophyta</taxon>
        <taxon>Spermatophyta</taxon>
        <taxon>Magnoliopsida</taxon>
        <taxon>eudicotyledons</taxon>
        <taxon>Gunneridae</taxon>
        <taxon>Pentapetalae</taxon>
        <taxon>rosids</taxon>
        <taxon>malvids</taxon>
        <taxon>Sapindales</taxon>
        <taxon>Sapindaceae</taxon>
        <taxon>Hippocastanoideae</taxon>
        <taxon>Acereae</taxon>
        <taxon>Acer</taxon>
    </lineage>
</organism>
<gene>
    <name evidence="2" type="ORF">EZV62_002266</name>
</gene>
<keyword evidence="1" id="KW-1133">Transmembrane helix</keyword>
<name>A0A5C7IWJ8_9ROSI</name>
<dbReference type="OrthoDB" id="672127at2759"/>
<keyword evidence="1" id="KW-0472">Membrane</keyword>